<sequence>MNPVDIHQRDVSNILTTLQTEIDVLKDKMEKNPNDAEFYKNQISKLLEEAERDLRLKTQAINRAKLSQSRVLPMNTPTPAELRMDAITHHDVSHKKSTARRPKTTITRVDPIRQPKSPKIQLPSNKNISSRPTTSYRPTSVMNQPKTEAIQPLTTTTLRSFDYRPQTQMVMKRTRKIPDLVTHLHPVDRHDPGITPPPVTNDDIDKFGVERLVDTGYIKKNNVNPQFDGLLTVSKYVGDMTKIPFEPNNNFVLDDTPDTSPLFDMNNTQPINPIQPSQPEDENNLETKRRLTFLLINGEPLQSQDYYAFRRAYASQWEQMTILLNMLKHFCEQNGISRQTVDCERLAELGRFELDEISDSKIERCFLDPLDHKKHKRLIHLDGPDAEHNAAIMIQSVWRGFVARRQIRAIMRNNAAARMIQRQFRTFVIVTKFKAKLFKEHNNLISKYEQKNLDTTANSFDVPHVQVHFINSYNSVELGRLSYLANKNTTLVLFTHNSFPTDVTTLITKFTENDLNLHIMPTHFNLPDNINLEEIFSMDIPIITKIKQIANKHPIFIFPQINKISLIDVSEKMGADIMAPSPNKYIMFDTRQSILRLLNSAGLKTFETSERIYERQVLVKTITQLCVSLQKIINWRLRLPDGTCAWYGINDFTLIDQLIANKNVLSPEDIEDPNFIGLLEQSITNDLPKVLNLTSSFTNTDQFIRKFVSNGGTIEALPLNTKSYICASFFVPRLGSPQILGTWETIYLSAFEPFASIHPAFSVNRERLKKRIMKIANQCSVKRLLGVNTIKFFYGTHVNYNVKTDEDPNYKMKFVADDLVLCSMEEYLPELVSDMITKSKFDPESMSIGPATYTYVQSLVELPTEIDFLEFKEKLTENDIAVDSKVFLLPHLKRKDAVGLAVFEQSVDRLINVVFRVFTVITSSIFEIEEDCDAKVVSYLKAISFLKGQLESGGEIQSTSLARKMSGLQIPKKSSLRMFRFDSLVVKEPTTDI</sequence>
<reference evidence="4" key="2">
    <citation type="journal article" date="2007" name="Science">
        <title>Draft genome sequence of the sexually transmitted pathogen Trichomonas vaginalis.</title>
        <authorList>
            <person name="Carlton J.M."/>
            <person name="Hirt R.P."/>
            <person name="Silva J.C."/>
            <person name="Delcher A.L."/>
            <person name="Schatz M."/>
            <person name="Zhao Q."/>
            <person name="Wortman J.R."/>
            <person name="Bidwell S.L."/>
            <person name="Alsmark U.C.M."/>
            <person name="Besteiro S."/>
            <person name="Sicheritz-Ponten T."/>
            <person name="Noel C.J."/>
            <person name="Dacks J.B."/>
            <person name="Foster P.G."/>
            <person name="Simillion C."/>
            <person name="Van de Peer Y."/>
            <person name="Miranda-Saavedra D."/>
            <person name="Barton G.J."/>
            <person name="Westrop G.D."/>
            <person name="Mueller S."/>
            <person name="Dessi D."/>
            <person name="Fiori P.L."/>
            <person name="Ren Q."/>
            <person name="Paulsen I."/>
            <person name="Zhang H."/>
            <person name="Bastida-Corcuera F.D."/>
            <person name="Simoes-Barbosa A."/>
            <person name="Brown M.T."/>
            <person name="Hayes R.D."/>
            <person name="Mukherjee M."/>
            <person name="Okumura C.Y."/>
            <person name="Schneider R."/>
            <person name="Smith A.J."/>
            <person name="Vanacova S."/>
            <person name="Villalvazo M."/>
            <person name="Haas B.J."/>
            <person name="Pertea M."/>
            <person name="Feldblyum T.V."/>
            <person name="Utterback T.R."/>
            <person name="Shu C.L."/>
            <person name="Osoegawa K."/>
            <person name="de Jong P.J."/>
            <person name="Hrdy I."/>
            <person name="Horvathova L."/>
            <person name="Zubacova Z."/>
            <person name="Dolezal P."/>
            <person name="Malik S.B."/>
            <person name="Logsdon J.M. Jr."/>
            <person name="Henze K."/>
            <person name="Gupta A."/>
            <person name="Wang C.C."/>
            <person name="Dunne R.L."/>
            <person name="Upcroft J.A."/>
            <person name="Upcroft P."/>
            <person name="White O."/>
            <person name="Salzberg S.L."/>
            <person name="Tang P."/>
            <person name="Chiu C.-H."/>
            <person name="Lee Y.-S."/>
            <person name="Embley T.M."/>
            <person name="Coombs G.H."/>
            <person name="Mottram J.C."/>
            <person name="Tachezy J."/>
            <person name="Fraser-Liggett C.M."/>
            <person name="Johnson P.J."/>
        </authorList>
    </citation>
    <scope>NUCLEOTIDE SEQUENCE [LARGE SCALE GENOMIC DNA]</scope>
    <source>
        <strain evidence="4">G3</strain>
    </source>
</reference>
<organism evidence="4 5">
    <name type="scientific">Trichomonas vaginalis (strain ATCC PRA-98 / G3)</name>
    <dbReference type="NCBI Taxonomy" id="412133"/>
    <lineage>
        <taxon>Eukaryota</taxon>
        <taxon>Metamonada</taxon>
        <taxon>Parabasalia</taxon>
        <taxon>Trichomonadida</taxon>
        <taxon>Trichomonadidae</taxon>
        <taxon>Trichomonas</taxon>
    </lineage>
</organism>
<evidence type="ECO:0000259" key="3">
    <source>
        <dbReference type="Pfam" id="PF24923"/>
    </source>
</evidence>
<dbReference type="Pfam" id="PF00612">
    <property type="entry name" value="IQ"/>
    <property type="match status" value="1"/>
</dbReference>
<dbReference type="SUPFAM" id="SSF52540">
    <property type="entry name" value="P-loop containing nucleoside triphosphate hydrolases"/>
    <property type="match status" value="1"/>
</dbReference>
<dbReference type="RefSeq" id="XP_001327640.1">
    <property type="nucleotide sequence ID" value="XM_001327605.1"/>
</dbReference>
<dbReference type="PANTHER" id="PTHR14465">
    <property type="entry name" value="IQ DOMAIN-CONTAINING PROTEIN H"/>
    <property type="match status" value="1"/>
</dbReference>
<feature type="compositionally biased region" description="Low complexity" evidence="2">
    <location>
        <begin position="129"/>
        <end position="140"/>
    </location>
</feature>
<dbReference type="InterPro" id="IPR038752">
    <property type="entry name" value="IQCH"/>
</dbReference>
<gene>
    <name evidence="4" type="ORF">TVAG_252300</name>
</gene>
<dbReference type="Pfam" id="PF24923">
    <property type="entry name" value="ATP-grasp_IQCH"/>
    <property type="match status" value="1"/>
</dbReference>
<dbReference type="InterPro" id="IPR027417">
    <property type="entry name" value="P-loop_NTPase"/>
</dbReference>
<dbReference type="CDD" id="cd23767">
    <property type="entry name" value="IQCD"/>
    <property type="match status" value="1"/>
</dbReference>
<dbReference type="Gene3D" id="1.20.5.190">
    <property type="match status" value="1"/>
</dbReference>
<keyword evidence="5" id="KW-1185">Reference proteome</keyword>
<dbReference type="InterPro" id="IPR056855">
    <property type="entry name" value="ATP-grasp_IQCH"/>
</dbReference>
<dbReference type="PROSITE" id="PS50096">
    <property type="entry name" value="IQ"/>
    <property type="match status" value="1"/>
</dbReference>
<keyword evidence="1" id="KW-0175">Coiled coil</keyword>
<evidence type="ECO:0000256" key="2">
    <source>
        <dbReference type="SAM" id="MobiDB-lite"/>
    </source>
</evidence>
<dbReference type="KEGG" id="tva:4773413"/>
<protein>
    <submittedName>
        <fullName evidence="4">IQ calmodulin-binding motif family protein</fullName>
    </submittedName>
</protein>
<dbReference type="STRING" id="5722.A2DVX2"/>
<dbReference type="InParanoid" id="A2DVX2"/>
<dbReference type="InterPro" id="IPR000048">
    <property type="entry name" value="IQ_motif_EF-hand-BS"/>
</dbReference>
<feature type="domain" description="IQCH-like ATP-grasp" evidence="3">
    <location>
        <begin position="587"/>
        <end position="793"/>
    </location>
</feature>
<evidence type="ECO:0000313" key="4">
    <source>
        <dbReference type="EMBL" id="EAY15417.1"/>
    </source>
</evidence>
<dbReference type="OrthoDB" id="252964at2759"/>
<feature type="region of interest" description="Disordered" evidence="2">
    <location>
        <begin position="114"/>
        <end position="140"/>
    </location>
</feature>
<evidence type="ECO:0000313" key="5">
    <source>
        <dbReference type="Proteomes" id="UP000001542"/>
    </source>
</evidence>
<proteinExistence type="predicted"/>
<name>A2DVX2_TRIV3</name>
<dbReference type="VEuPathDB" id="TrichDB:TVAG_252300"/>
<dbReference type="Proteomes" id="UP000001542">
    <property type="component" value="Unassembled WGS sequence"/>
</dbReference>
<dbReference type="SMART" id="SM00015">
    <property type="entry name" value="IQ"/>
    <property type="match status" value="2"/>
</dbReference>
<dbReference type="EMBL" id="DS113256">
    <property type="protein sequence ID" value="EAY15417.1"/>
    <property type="molecule type" value="Genomic_DNA"/>
</dbReference>
<reference evidence="4" key="1">
    <citation type="submission" date="2006-10" db="EMBL/GenBank/DDBJ databases">
        <authorList>
            <person name="Amadeo P."/>
            <person name="Zhao Q."/>
            <person name="Wortman J."/>
            <person name="Fraser-Liggett C."/>
            <person name="Carlton J."/>
        </authorList>
    </citation>
    <scope>NUCLEOTIDE SEQUENCE</scope>
    <source>
        <strain evidence="4">G3</strain>
    </source>
</reference>
<accession>A2DVX2</accession>
<dbReference type="VEuPathDB" id="TrichDB:TVAGG3_0846070"/>
<dbReference type="AlphaFoldDB" id="A2DVX2"/>
<feature type="coiled-coil region" evidence="1">
    <location>
        <begin position="40"/>
        <end position="67"/>
    </location>
</feature>
<evidence type="ECO:0000256" key="1">
    <source>
        <dbReference type="SAM" id="Coils"/>
    </source>
</evidence>
<dbReference type="PANTHER" id="PTHR14465:SF0">
    <property type="entry name" value="IQ DOMAIN-CONTAINING PROTEIN H"/>
    <property type="match status" value="1"/>
</dbReference>